<gene>
    <name evidence="2" type="ORF">CCALI_01378</name>
</gene>
<dbReference type="AlphaFoldDB" id="S0EU85"/>
<dbReference type="InterPro" id="IPR015005">
    <property type="entry name" value="DUF1854"/>
</dbReference>
<dbReference type="PATRIC" id="fig|1303518.3.peg.1408"/>
<reference evidence="3" key="1">
    <citation type="submission" date="2013-03" db="EMBL/GenBank/DDBJ databases">
        <title>Genome sequence of Chthonomonas calidirosea, the first sequenced genome from the Armatimonadetes phylum (formally candidate division OP10).</title>
        <authorList>
            <person name="Lee K.C.Y."/>
            <person name="Morgan X.C."/>
            <person name="Dunfield P.F."/>
            <person name="Tamas I."/>
            <person name="Houghton K.M."/>
            <person name="Vyssotski M."/>
            <person name="Ryan J.L.J."/>
            <person name="Lagutin K."/>
            <person name="McDonald I.R."/>
            <person name="Stott M.B."/>
        </authorList>
    </citation>
    <scope>NUCLEOTIDE SEQUENCE [LARGE SCALE GENOMIC DNA]</scope>
    <source>
        <strain evidence="3">DSM 23976 / ICMP 18418 / T49</strain>
    </source>
</reference>
<dbReference type="RefSeq" id="WP_016482734.1">
    <property type="nucleotide sequence ID" value="NC_021487.1"/>
</dbReference>
<dbReference type="EMBL" id="HF951689">
    <property type="protein sequence ID" value="CCW35195.1"/>
    <property type="molecule type" value="Genomic_DNA"/>
</dbReference>
<evidence type="ECO:0000259" key="1">
    <source>
        <dbReference type="Pfam" id="PF08909"/>
    </source>
</evidence>
<feature type="domain" description="DUF1854" evidence="1">
    <location>
        <begin position="31"/>
        <end position="160"/>
    </location>
</feature>
<dbReference type="OrthoDB" id="9796887at2"/>
<dbReference type="Pfam" id="PF08909">
    <property type="entry name" value="DUF1854"/>
    <property type="match status" value="1"/>
</dbReference>
<dbReference type="STRING" id="454171.CP488_02718"/>
<protein>
    <recommendedName>
        <fullName evidence="1">DUF1854 domain-containing protein</fullName>
    </recommendedName>
</protein>
<dbReference type="InterPro" id="IPR036687">
    <property type="entry name" value="DinI-like_sf"/>
</dbReference>
<dbReference type="Proteomes" id="UP000014227">
    <property type="component" value="Chromosome I"/>
</dbReference>
<evidence type="ECO:0000313" key="3">
    <source>
        <dbReference type="Proteomes" id="UP000014227"/>
    </source>
</evidence>
<dbReference type="SUPFAM" id="SSF54857">
    <property type="entry name" value="DNA damage-inducible protein DinI"/>
    <property type="match status" value="1"/>
</dbReference>
<keyword evidence="3" id="KW-1185">Reference proteome</keyword>
<name>S0EU85_CHTCT</name>
<dbReference type="HOGENOM" id="CLU_121383_0_1_0"/>
<evidence type="ECO:0000313" key="2">
    <source>
        <dbReference type="EMBL" id="CCW35195.1"/>
    </source>
</evidence>
<dbReference type="InParanoid" id="S0EU85"/>
<sequence length="162" mass="18960">MEHEPPKVANLRLFYAPADQLRLTVDEERSYLTVKPVWAAPLSHPGRYLCLLDARGEEIVMIENPRDLPPDSWQAVQMELRRRYLTAFVKCILNVRVEYGATYWSVHTDRGEREFVTQSLQENVHWFSPTHLQLIDVDGNRFEIPDIRALDLRSQMLLESVL</sequence>
<dbReference type="KEGG" id="ccz:CCALI_01378"/>
<accession>S0EU85</accession>
<proteinExistence type="predicted"/>
<dbReference type="eggNOG" id="ENOG5031GY9">
    <property type="taxonomic scope" value="Bacteria"/>
</dbReference>
<organism evidence="2 3">
    <name type="scientific">Chthonomonas calidirosea (strain DSM 23976 / ICMP 18418 / T49)</name>
    <dbReference type="NCBI Taxonomy" id="1303518"/>
    <lineage>
        <taxon>Bacteria</taxon>
        <taxon>Bacillati</taxon>
        <taxon>Armatimonadota</taxon>
        <taxon>Chthonomonadia</taxon>
        <taxon>Chthonomonadales</taxon>
        <taxon>Chthonomonadaceae</taxon>
        <taxon>Chthonomonas</taxon>
    </lineage>
</organism>